<dbReference type="AlphaFoldDB" id="A0A2A4HXQ6"/>
<reference evidence="1 2" key="1">
    <citation type="submission" date="2017-09" db="EMBL/GenBank/DDBJ databases">
        <title>Sphingomonas ginsenosidimutans KACC 14949, whole genome shotgun sequence.</title>
        <authorList>
            <person name="Feng G."/>
            <person name="Zhu H."/>
        </authorList>
    </citation>
    <scope>NUCLEOTIDE SEQUENCE [LARGE SCALE GENOMIC DNA]</scope>
    <source>
        <strain evidence="1 2">KACC 14949</strain>
    </source>
</reference>
<gene>
    <name evidence="1" type="ORF">COA17_11065</name>
</gene>
<evidence type="ECO:0008006" key="3">
    <source>
        <dbReference type="Google" id="ProtNLM"/>
    </source>
</evidence>
<dbReference type="RefSeq" id="WP_096612428.1">
    <property type="nucleotide sequence ID" value="NZ_NWVD01000004.1"/>
</dbReference>
<name>A0A2A4HXQ6_9SPHN</name>
<dbReference type="EMBL" id="NWVD01000004">
    <property type="protein sequence ID" value="PCG08689.1"/>
    <property type="molecule type" value="Genomic_DNA"/>
</dbReference>
<comment type="caution">
    <text evidence="1">The sequence shown here is derived from an EMBL/GenBank/DDBJ whole genome shotgun (WGS) entry which is preliminary data.</text>
</comment>
<accession>A0A2A4HXQ6</accession>
<keyword evidence="2" id="KW-1185">Reference proteome</keyword>
<sequence length="140" mass="14664">MTVRDIILAAIATRLAGLADEIEIEPAGDPTADTSLGVTMAGDHVIEREAALTRRVMTVTVDGFVVGEGGAAPTAARLALHAGVVAELMADETLGGTAELIDDADLRLFTATLSSERRLAFAQDFDIQFTTSRRDPALPA</sequence>
<evidence type="ECO:0000313" key="1">
    <source>
        <dbReference type="EMBL" id="PCG08689.1"/>
    </source>
</evidence>
<proteinExistence type="predicted"/>
<protein>
    <recommendedName>
        <fullName evidence="3">DUF3168 domain-containing protein</fullName>
    </recommendedName>
</protein>
<dbReference type="Proteomes" id="UP000218784">
    <property type="component" value="Unassembled WGS sequence"/>
</dbReference>
<evidence type="ECO:0000313" key="2">
    <source>
        <dbReference type="Proteomes" id="UP000218784"/>
    </source>
</evidence>
<organism evidence="1 2">
    <name type="scientific">Sphingomonas ginsenosidimutans</name>
    <dbReference type="NCBI Taxonomy" id="862134"/>
    <lineage>
        <taxon>Bacteria</taxon>
        <taxon>Pseudomonadati</taxon>
        <taxon>Pseudomonadota</taxon>
        <taxon>Alphaproteobacteria</taxon>
        <taxon>Sphingomonadales</taxon>
        <taxon>Sphingomonadaceae</taxon>
        <taxon>Sphingomonas</taxon>
    </lineage>
</organism>